<dbReference type="Proteomes" id="UP000831684">
    <property type="component" value="Chromosome"/>
</dbReference>
<sequence>MEILIGTNHLALMAGSELICLELARYFRSLGHRVTLFTNVASDPMAGMFKSLLGLGIVTDPRAIAPFSYDVVYLQHHVAGLFDYRLDSASRERTAFVFGKLGRRTFMESGGWRFDRLLADAYFANSVETARRLNELEVTAPVSVFYNAAPSAYFRHPPEAARKLGRITVITNHLDPALAAALDQLSLDIQIERIGLQFRQRLVSPDLIGRSDLVISIGKTIPYALAARVPVYVYDHFGGPGYLTADNFALTARFNFTGRCCERRLDPGEIAREITAGYATADAFARTLGDSVLERYRLEPHLDAMLAVPPSHNAARAEQLARDPMIAQERLLAADLRQHWRNAQNQQRQGLRLRHSVRRWLAAGRRWTRHAARKGLHELGKLPQSFSA</sequence>
<gene>
    <name evidence="1" type="ORF">K9D25_18895</name>
</gene>
<evidence type="ECO:0000313" key="2">
    <source>
        <dbReference type="Proteomes" id="UP000831684"/>
    </source>
</evidence>
<evidence type="ECO:0000313" key="1">
    <source>
        <dbReference type="EMBL" id="UOK70758.1"/>
    </source>
</evidence>
<organism evidence="1 2">
    <name type="scientific">Ancylobacter polymorphus</name>
    <dbReference type="NCBI Taxonomy" id="223390"/>
    <lineage>
        <taxon>Bacteria</taxon>
        <taxon>Pseudomonadati</taxon>
        <taxon>Pseudomonadota</taxon>
        <taxon>Alphaproteobacteria</taxon>
        <taxon>Hyphomicrobiales</taxon>
        <taxon>Xanthobacteraceae</taxon>
        <taxon>Ancylobacter</taxon>
    </lineage>
</organism>
<evidence type="ECO:0008006" key="3">
    <source>
        <dbReference type="Google" id="ProtNLM"/>
    </source>
</evidence>
<accession>A0A9E7A6X4</accession>
<dbReference type="RefSeq" id="WP_244377319.1">
    <property type="nucleotide sequence ID" value="NZ_CP083239.1"/>
</dbReference>
<protein>
    <recommendedName>
        <fullName evidence="3">Glycosyltransferase</fullName>
    </recommendedName>
</protein>
<dbReference type="KEGG" id="apol:K9D25_18895"/>
<name>A0A9E7A6X4_9HYPH</name>
<dbReference type="EMBL" id="CP083239">
    <property type="protein sequence ID" value="UOK70758.1"/>
    <property type="molecule type" value="Genomic_DNA"/>
</dbReference>
<proteinExistence type="predicted"/>
<reference evidence="1" key="1">
    <citation type="submission" date="2021-09" db="EMBL/GenBank/DDBJ databases">
        <title>Network and meta-omics reveal the key degrader and cooperation patterns in an efficient 1,4-dioxane-degrading microbial community.</title>
        <authorList>
            <person name="Dai C."/>
        </authorList>
    </citation>
    <scope>NUCLEOTIDE SEQUENCE</scope>
    <source>
        <strain evidence="1">ZM13</strain>
    </source>
</reference>
<dbReference type="AlphaFoldDB" id="A0A9E7A6X4"/>
<dbReference type="SUPFAM" id="SSF53756">
    <property type="entry name" value="UDP-Glycosyltransferase/glycogen phosphorylase"/>
    <property type="match status" value="1"/>
</dbReference>